<feature type="transmembrane region" description="Helical" evidence="1">
    <location>
        <begin position="39"/>
        <end position="60"/>
    </location>
</feature>
<keyword evidence="1" id="KW-0472">Membrane</keyword>
<protein>
    <submittedName>
        <fullName evidence="2">Uncharacterized protein</fullName>
    </submittedName>
</protein>
<dbReference type="Proteomes" id="UP000242287">
    <property type="component" value="Unassembled WGS sequence"/>
</dbReference>
<reference evidence="2 3" key="1">
    <citation type="submission" date="2014-02" db="EMBL/GenBank/DDBJ databases">
        <title>Transposable element dynamics among asymbiotic and ectomycorrhizal Amanita fungi.</title>
        <authorList>
            <consortium name="DOE Joint Genome Institute"/>
            <person name="Hess J."/>
            <person name="Skrede I."/>
            <person name="Wolfe B."/>
            <person name="LaButti K."/>
            <person name="Ohm R.A."/>
            <person name="Grigoriev I.V."/>
            <person name="Pringle A."/>
        </authorList>
    </citation>
    <scope>NUCLEOTIDE SEQUENCE [LARGE SCALE GENOMIC DNA]</scope>
    <source>
        <strain evidence="2 3">SKay4041</strain>
    </source>
</reference>
<dbReference type="AlphaFoldDB" id="A0A2A9NEF8"/>
<evidence type="ECO:0000313" key="3">
    <source>
        <dbReference type="Proteomes" id="UP000242287"/>
    </source>
</evidence>
<feature type="transmembrane region" description="Helical" evidence="1">
    <location>
        <begin position="67"/>
        <end position="86"/>
    </location>
</feature>
<dbReference type="OrthoDB" id="2686513at2759"/>
<organism evidence="2 3">
    <name type="scientific">Amanita thiersii Skay4041</name>
    <dbReference type="NCBI Taxonomy" id="703135"/>
    <lineage>
        <taxon>Eukaryota</taxon>
        <taxon>Fungi</taxon>
        <taxon>Dikarya</taxon>
        <taxon>Basidiomycota</taxon>
        <taxon>Agaricomycotina</taxon>
        <taxon>Agaricomycetes</taxon>
        <taxon>Agaricomycetidae</taxon>
        <taxon>Agaricales</taxon>
        <taxon>Pluteineae</taxon>
        <taxon>Amanitaceae</taxon>
        <taxon>Amanita</taxon>
    </lineage>
</organism>
<dbReference type="EMBL" id="KZ302031">
    <property type="protein sequence ID" value="PFH49385.1"/>
    <property type="molecule type" value="Genomic_DNA"/>
</dbReference>
<keyword evidence="1" id="KW-1133">Transmembrane helix</keyword>
<sequence>MVIECRGVVDLFTLVLSLGTPQLRIVLSSCRKFGLFHQMLLVVNQVLVCGLLTVRIYALYNRSLRTLAYLLLSAAVLGAICAWALSDQDVHVEKTSCEVSLSKITYVTLPPLSCVATAWEALFIYDSIIFYFTIRRTWETWRSHSFRFTASSMPVVNLVLRDGDVMALATLSNIITFYVSIIFLPHSIFIITSCLLHLRLRGSLSTFASSISLIMVSRLMLNLHKSSHVGIFSTEPSIYLTTQFAPCDIESNCNTTTNNDTIYSPSATISG</sequence>
<keyword evidence="1" id="KW-0812">Transmembrane</keyword>
<keyword evidence="3" id="KW-1185">Reference proteome</keyword>
<gene>
    <name evidence="2" type="ORF">AMATHDRAFT_147818</name>
</gene>
<evidence type="ECO:0000256" key="1">
    <source>
        <dbReference type="SAM" id="Phobius"/>
    </source>
</evidence>
<feature type="transmembrane region" description="Helical" evidence="1">
    <location>
        <begin position="7"/>
        <end position="27"/>
    </location>
</feature>
<accession>A0A2A9NEF8</accession>
<name>A0A2A9NEF8_9AGAR</name>
<proteinExistence type="predicted"/>
<feature type="transmembrane region" description="Helical" evidence="1">
    <location>
        <begin position="175"/>
        <end position="198"/>
    </location>
</feature>
<evidence type="ECO:0000313" key="2">
    <source>
        <dbReference type="EMBL" id="PFH49385.1"/>
    </source>
</evidence>